<dbReference type="CDD" id="cd04369">
    <property type="entry name" value="Bromodomain"/>
    <property type="match status" value="1"/>
</dbReference>
<dbReference type="PANTHER" id="PTHR22881:SF26">
    <property type="entry name" value="BROMODOMAIN CONTAINING PROTEIN, EXPRESSED"/>
    <property type="match status" value="1"/>
</dbReference>
<gene>
    <name evidence="5" type="ORF">RJT34_12910</name>
</gene>
<keyword evidence="6" id="KW-1185">Reference proteome</keyword>
<dbReference type="SMART" id="SM00297">
    <property type="entry name" value="BROMO"/>
    <property type="match status" value="1"/>
</dbReference>
<comment type="caution">
    <text evidence="5">The sequence shown here is derived from an EMBL/GenBank/DDBJ whole genome shotgun (WGS) entry which is preliminary data.</text>
</comment>
<dbReference type="Proteomes" id="UP001359559">
    <property type="component" value="Unassembled WGS sequence"/>
</dbReference>
<dbReference type="Pfam" id="PF00439">
    <property type="entry name" value="Bromodomain"/>
    <property type="match status" value="1"/>
</dbReference>
<evidence type="ECO:0000259" key="4">
    <source>
        <dbReference type="PROSITE" id="PS50014"/>
    </source>
</evidence>
<feature type="region of interest" description="Disordered" evidence="3">
    <location>
        <begin position="1"/>
        <end position="88"/>
    </location>
</feature>
<feature type="region of interest" description="Disordered" evidence="3">
    <location>
        <begin position="687"/>
        <end position="707"/>
    </location>
</feature>
<feature type="compositionally biased region" description="Basic residues" evidence="3">
    <location>
        <begin position="1"/>
        <end position="10"/>
    </location>
</feature>
<evidence type="ECO:0000256" key="3">
    <source>
        <dbReference type="SAM" id="MobiDB-lite"/>
    </source>
</evidence>
<evidence type="ECO:0000256" key="2">
    <source>
        <dbReference type="PROSITE-ProRule" id="PRU00035"/>
    </source>
</evidence>
<keyword evidence="1 2" id="KW-0103">Bromodomain</keyword>
<organism evidence="5 6">
    <name type="scientific">Clitoria ternatea</name>
    <name type="common">Butterfly pea</name>
    <dbReference type="NCBI Taxonomy" id="43366"/>
    <lineage>
        <taxon>Eukaryota</taxon>
        <taxon>Viridiplantae</taxon>
        <taxon>Streptophyta</taxon>
        <taxon>Embryophyta</taxon>
        <taxon>Tracheophyta</taxon>
        <taxon>Spermatophyta</taxon>
        <taxon>Magnoliopsida</taxon>
        <taxon>eudicotyledons</taxon>
        <taxon>Gunneridae</taxon>
        <taxon>Pentapetalae</taxon>
        <taxon>rosids</taxon>
        <taxon>fabids</taxon>
        <taxon>Fabales</taxon>
        <taxon>Fabaceae</taxon>
        <taxon>Papilionoideae</taxon>
        <taxon>50 kb inversion clade</taxon>
        <taxon>NPAAA clade</taxon>
        <taxon>indigoferoid/millettioid clade</taxon>
        <taxon>Phaseoleae</taxon>
        <taxon>Clitoria</taxon>
    </lineage>
</organism>
<evidence type="ECO:0000313" key="6">
    <source>
        <dbReference type="Proteomes" id="UP001359559"/>
    </source>
</evidence>
<dbReference type="InterPro" id="IPR036427">
    <property type="entry name" value="Bromodomain-like_sf"/>
</dbReference>
<name>A0AAN9PKZ2_CLITE</name>
<evidence type="ECO:0000313" key="5">
    <source>
        <dbReference type="EMBL" id="KAK7302031.1"/>
    </source>
</evidence>
<feature type="compositionally biased region" description="Basic and acidic residues" evidence="3">
    <location>
        <begin position="29"/>
        <end position="64"/>
    </location>
</feature>
<reference evidence="5 6" key="1">
    <citation type="submission" date="2024-01" db="EMBL/GenBank/DDBJ databases">
        <title>The genomes of 5 underutilized Papilionoideae crops provide insights into root nodulation and disease resistance.</title>
        <authorList>
            <person name="Yuan L."/>
        </authorList>
    </citation>
    <scope>NUCLEOTIDE SEQUENCE [LARGE SCALE GENOMIC DNA]</scope>
    <source>
        <strain evidence="5">LY-2023</strain>
        <tissue evidence="5">Leaf</tissue>
    </source>
</reference>
<feature type="domain" description="Bromo" evidence="4">
    <location>
        <begin position="95"/>
        <end position="156"/>
    </location>
</feature>
<evidence type="ECO:0000256" key="1">
    <source>
        <dbReference type="ARBA" id="ARBA00023117"/>
    </source>
</evidence>
<dbReference type="PANTHER" id="PTHR22881">
    <property type="entry name" value="BROMODOMAIN CONTAINING PROTEIN"/>
    <property type="match status" value="1"/>
</dbReference>
<dbReference type="InterPro" id="IPR001487">
    <property type="entry name" value="Bromodomain"/>
</dbReference>
<feature type="compositionally biased region" description="Polar residues" evidence="3">
    <location>
        <begin position="698"/>
        <end position="707"/>
    </location>
</feature>
<sequence length="707" mass="79605">MCIGTKRKREKIQDEIEHRERRRSSRIIALEEKKQQEKERRLVLALERENNSVNHDNKDKEKGKAITTVEDDLTGSNDNEKRSATMKGDNSAEEIQLISSFKVENYYEIVKQPMDFGTIRAKIHKGTYTNFEEFKRDVHLICSNAISVNPATSKYHKVAKDIRRYARWIFEALSTDSGCFNIDFSFNKGRMGRKPQNEQLRTTRLARASPKPIGRNNVAHVTIPELENRDMYWPSSTPLVTMFLNAKEPNIQLNNDPSQYKHSLLRYVKDLGPTTQRVAARKLEAFKSQQLFHGDTSTQNILKNVTSTQFTPQDTPWTPTEPNSFSAQTLPLALPYFNRPFTIPSSTAQENRNMDPINTGGVNIRDHAHKGKRIYTNDQWTYDPAILSNTFFNNEKVGRSIGFESTNAKGTMQIGSPSKDKMVSLIKNVSSFIGSPQENANQNYKLQLGVNKIGNTGQWNTSAATPNMIATESSNIFFTHVHPTYVIPRPQPTPLSTVLLENKNSLSRLSSIPNLNSKHMPNTTLPKLSLTSQPWTNDSISYMPSNNLTMLSLMHQPRSSDTINLSELPLMSQPKPKDSMFNMPSNNMSNLSLMHQPLLANSISGMNLSRVSPLCQSIQEGSIPSNLYQEGDFHAIMGSSYLNNRNNLMQVISQLSQSGPVPLQEPMSSSTPQIHIGGLMSYYEGGGAHMGQPKKTNDQQPNLALQL</sequence>
<accession>A0AAN9PKZ2</accession>
<dbReference type="SUPFAM" id="SSF47370">
    <property type="entry name" value="Bromodomain"/>
    <property type="match status" value="1"/>
</dbReference>
<dbReference type="AlphaFoldDB" id="A0AAN9PKZ2"/>
<dbReference type="Gene3D" id="1.20.920.10">
    <property type="entry name" value="Bromodomain-like"/>
    <property type="match status" value="1"/>
</dbReference>
<dbReference type="EMBL" id="JAYKXN010000003">
    <property type="protein sequence ID" value="KAK7302031.1"/>
    <property type="molecule type" value="Genomic_DNA"/>
</dbReference>
<dbReference type="PROSITE" id="PS50014">
    <property type="entry name" value="BROMODOMAIN_2"/>
    <property type="match status" value="1"/>
</dbReference>
<proteinExistence type="predicted"/>
<dbReference type="InterPro" id="IPR051831">
    <property type="entry name" value="Bromodomain_contain_prot"/>
</dbReference>
<dbReference type="PRINTS" id="PR00503">
    <property type="entry name" value="BROMODOMAIN"/>
</dbReference>
<protein>
    <recommendedName>
        <fullName evidence="4">Bromo domain-containing protein</fullName>
    </recommendedName>
</protein>